<evidence type="ECO:0000256" key="1">
    <source>
        <dbReference type="SAM" id="Coils"/>
    </source>
</evidence>
<feature type="compositionally biased region" description="Polar residues" evidence="2">
    <location>
        <begin position="1472"/>
        <end position="1488"/>
    </location>
</feature>
<feature type="compositionally biased region" description="Low complexity" evidence="2">
    <location>
        <begin position="387"/>
        <end position="404"/>
    </location>
</feature>
<proteinExistence type="predicted"/>
<feature type="compositionally biased region" description="Low complexity" evidence="2">
    <location>
        <begin position="273"/>
        <end position="285"/>
    </location>
</feature>
<feature type="region of interest" description="Disordered" evidence="2">
    <location>
        <begin position="93"/>
        <end position="154"/>
    </location>
</feature>
<protein>
    <submittedName>
        <fullName evidence="3">Uncharacterized protein</fullName>
    </submittedName>
</protein>
<feature type="compositionally biased region" description="Low complexity" evidence="2">
    <location>
        <begin position="10"/>
        <end position="21"/>
    </location>
</feature>
<feature type="compositionally biased region" description="Low complexity" evidence="2">
    <location>
        <begin position="231"/>
        <end position="246"/>
    </location>
</feature>
<sequence length="1792" mass="191378">MDGVERKFASSPGPSSVAASDGSDHASVSSPNSGITAVLRGQATWHHTERVLFETSPGTGYQQVPLSMLGTTAGAVLSPRDPQLACRFQTTLSPGTENQLPEGHQLFGHVLPQPHGSQPEPSKRTVAEGSTPRSDGASPPVGKSSQRAGSPAIVSAASATPAAAAETDLVFGSDRVTVVSPRRGHHRIDLFPDGTVMTMPRPASADNHHSLWQGDGVLIESVTPSGKSVVSSNPAPASAPSSPTPAQTQFVQPAPLSGHSNEFVLEPASPRGTLTSSPSYYSTPTVQTRTPGFRQTDTTAAYIHFQDTQTASTPQGSMTHIGIGIGQSSQADKSPSVPDTNPSPRSYTPMTFTSYGAGSQSYHGTPQFGVMGTPTGGQVWPQSPTSPAAGIAAAAVAPQAPAAAQGFGSEQASSPPDNPTGLFPSSPSPRPRPLGHVQQHGPPATSYCASPPPQPPPPQNLPRPQAAAFFANAAATWVTGHQSAPGAGLAANALPAMAAASSSAAAVSPMASSSQGPSGSGTGGAAASGPSGGVNSGTSPGDLRAKYRKTKQMLQTYVKEIETLRERLISEGRRAGVLGAQVAALQSQVDRAGDNAALLAATQAEKMIAVQSLREARERADSLQSQLSMAQAQIRGLEQQQAGMLSEFATERQRREAQFVEERQKMEAIRAEEQSQKMAYLAAFHEDREHWEAAVAEKEHILKSEYEAKIAAAKEEHLHLMAAAIAQHEAALKFARAEAQEAREDAQAVKEAANELVQRAKAQADAASSTAEAAMLEARVQLQLAEAEAAKRAKVKAQAATEAAQEAVQEAWAAARAEAEARDAALEDARRQHVEDMEAVRKRHVEEMEAMRMKHVADVEELRGRHAKQMVQAEEALSRRLSEVRELRTQLADVEANRVESMAAAAAKAAQLQDLELQHQGLRSVVRDRDSQLQSAQAALAAAQAAAATAQQEMTQKLQIRSQEVERLQQALEDAREAARKAMQVAADNAARLATAEARLEDVPRRTQERVEQAIRQAQEAHRQQLSGAVQRVQQDAAAQLLEIQSAANEANEALTGEMEMQLEATRREVDRMTALLESRSSEIRSLRTSLDQTSQEREKLAATAAELQDMVIKVQQRMEKQEKKHAKALERAQAHREQQVAQLQEELEAIRTSVPGRVESALQAYASQLAANHQAAICTVEARAATALAAERAAAEAALKRGREEAEGELRPRLTQAEEQRRLLEARLEAAEAEAKARARVLEGAAARPPSEAEMAALRARLVEVERQVEDRRIAAQELERQLQEARRQAEEEVAMLRMRLAEEERHGAERRVTVQELERQLQELRRQTDGAHSRAQQLQGVFTVLAQLGLPAHTLETVATAAAIITAAPVAAPSFPVPAPLPSPLLRSWLSSSVASALTPIQGVVESPSAAAAVAAAAAVTAAAAAVTAGQSAAALTPAIISSLREQLTAALLPQQHKQGPQPALPPQQRHPQGANSLSLSDAKQSVSGEMQALRRRLHAARAEVLLYRRKLEGTSLRDLQRQVQQQRRHTGVDNDSAVARSKRHRRSRSTGLFQGRTRSRRCRGRSADGDLDLSSLALDLDSVLEFDTDLDLGKGLDFNDQTLRGGGKRRSRRCYDTDPGSCSYSDDGVDHDSRYAAGRNSGGRHRPGRARRSASCSSTNTDSSVSQPCISAHGRHDRCARRTPGSRNHGNASFRAPASATSTAGGGPASDAMWLRVQQLALEARMARSREARCLEAARRADAVILLLHGAASRAQLLLAGAPRQQDQDLAVGWAIGLELGGILRFDVT</sequence>
<feature type="compositionally biased region" description="Gly residues" evidence="2">
    <location>
        <begin position="518"/>
        <end position="535"/>
    </location>
</feature>
<feature type="region of interest" description="Disordered" evidence="2">
    <location>
        <begin position="509"/>
        <end position="543"/>
    </location>
</feature>
<feature type="coiled-coil region" evidence="1">
    <location>
        <begin position="613"/>
        <end position="640"/>
    </location>
</feature>
<feature type="compositionally biased region" description="Pro residues" evidence="2">
    <location>
        <begin position="450"/>
        <end position="461"/>
    </location>
</feature>
<feature type="compositionally biased region" description="Basic residues" evidence="2">
    <location>
        <begin position="1645"/>
        <end position="1655"/>
    </location>
</feature>
<feature type="region of interest" description="Disordered" evidence="2">
    <location>
        <begin position="1521"/>
        <end position="1570"/>
    </location>
</feature>
<feature type="coiled-coil region" evidence="1">
    <location>
        <begin position="696"/>
        <end position="810"/>
    </location>
</feature>
<organism evidence="3 4">
    <name type="scientific">Volvox reticuliferus</name>
    <dbReference type="NCBI Taxonomy" id="1737510"/>
    <lineage>
        <taxon>Eukaryota</taxon>
        <taxon>Viridiplantae</taxon>
        <taxon>Chlorophyta</taxon>
        <taxon>core chlorophytes</taxon>
        <taxon>Chlorophyceae</taxon>
        <taxon>CS clade</taxon>
        <taxon>Chlamydomonadales</taxon>
        <taxon>Volvocaceae</taxon>
        <taxon>Volvox</taxon>
    </lineage>
</organism>
<keyword evidence="1" id="KW-0175">Coiled coil</keyword>
<dbReference type="EMBL" id="BNCQ01000046">
    <property type="protein sequence ID" value="GIM12924.1"/>
    <property type="molecule type" value="Genomic_DNA"/>
</dbReference>
<accession>A0A8J4GQI5</accession>
<feature type="region of interest" description="Disordered" evidence="2">
    <location>
        <begin position="1457"/>
        <end position="1488"/>
    </location>
</feature>
<name>A0A8J4GQI5_9CHLO</name>
<feature type="coiled-coil region" evidence="1">
    <location>
        <begin position="933"/>
        <end position="985"/>
    </location>
</feature>
<evidence type="ECO:0000313" key="4">
    <source>
        <dbReference type="Proteomes" id="UP000722791"/>
    </source>
</evidence>
<feature type="coiled-coil region" evidence="1">
    <location>
        <begin position="1186"/>
        <end position="1336"/>
    </location>
</feature>
<feature type="region of interest" description="Disordered" evidence="2">
    <location>
        <begin position="366"/>
        <end position="464"/>
    </location>
</feature>
<evidence type="ECO:0000313" key="3">
    <source>
        <dbReference type="EMBL" id="GIM12924.1"/>
    </source>
</evidence>
<feature type="region of interest" description="Disordered" evidence="2">
    <location>
        <begin position="1"/>
        <end position="35"/>
    </location>
</feature>
<gene>
    <name evidence="3" type="ORF">Vretimale_16166</name>
</gene>
<comment type="caution">
    <text evidence="3">The sequence shown here is derived from an EMBL/GenBank/DDBJ whole genome shotgun (WGS) entry which is preliminary data.</text>
</comment>
<feature type="compositionally biased region" description="Low complexity" evidence="2">
    <location>
        <begin position="1656"/>
        <end position="1669"/>
    </location>
</feature>
<evidence type="ECO:0000256" key="2">
    <source>
        <dbReference type="SAM" id="MobiDB-lite"/>
    </source>
</evidence>
<feature type="coiled-coil region" evidence="1">
    <location>
        <begin position="834"/>
        <end position="897"/>
    </location>
</feature>
<feature type="region of interest" description="Disordered" evidence="2">
    <location>
        <begin position="224"/>
        <end position="293"/>
    </location>
</feature>
<feature type="compositionally biased region" description="Polar residues" evidence="2">
    <location>
        <begin position="26"/>
        <end position="35"/>
    </location>
</feature>
<dbReference type="Proteomes" id="UP000722791">
    <property type="component" value="Unassembled WGS sequence"/>
</dbReference>
<feature type="region of interest" description="Disordered" evidence="2">
    <location>
        <begin position="1600"/>
        <end position="1712"/>
    </location>
</feature>
<feature type="region of interest" description="Disordered" evidence="2">
    <location>
        <begin position="325"/>
        <end position="352"/>
    </location>
</feature>
<reference evidence="3" key="1">
    <citation type="journal article" date="2021" name="Proc. Natl. Acad. Sci. U.S.A.">
        <title>Three genomes in the algal genus Volvox reveal the fate of a haploid sex-determining region after a transition to homothallism.</title>
        <authorList>
            <person name="Yamamoto K."/>
            <person name="Hamaji T."/>
            <person name="Kawai-Toyooka H."/>
            <person name="Matsuzaki R."/>
            <person name="Takahashi F."/>
            <person name="Nishimura Y."/>
            <person name="Kawachi M."/>
            <person name="Noguchi H."/>
            <person name="Minakuchi Y."/>
            <person name="Umen J.G."/>
            <person name="Toyoda A."/>
            <person name="Nozaki H."/>
        </authorList>
    </citation>
    <scope>NUCLEOTIDE SEQUENCE</scope>
    <source>
        <strain evidence="3">NIES-3785</strain>
    </source>
</reference>
<feature type="compositionally biased region" description="Polar residues" evidence="2">
    <location>
        <begin position="326"/>
        <end position="352"/>
    </location>
</feature>
<feature type="coiled-coil region" evidence="1">
    <location>
        <begin position="1084"/>
        <end position="1150"/>
    </location>
</feature>